<dbReference type="PANTHER" id="PTHR33988:SF3">
    <property type="entry name" value="ENDORIBONUCLEASE TOXIN CHPB-RELATED"/>
    <property type="match status" value="1"/>
</dbReference>
<keyword evidence="2" id="KW-1185">Reference proteome</keyword>
<dbReference type="SUPFAM" id="SSF50118">
    <property type="entry name" value="Cell growth inhibitor/plasmid maintenance toxic component"/>
    <property type="match status" value="1"/>
</dbReference>
<sequence length="115" mass="12439">MKRTRFKRGDIVRVNLNPTEGHEQQGDFRPALVLTPAAFNQFGTVVIAPITQGGSFARHAGFAVPLTGAGTHTQGVVLVNQIRTVDLLARGAQKVESVPDYLVDDALARVQTLFD</sequence>
<evidence type="ECO:0000313" key="2">
    <source>
        <dbReference type="Proteomes" id="UP001165542"/>
    </source>
</evidence>
<dbReference type="NCBIfam" id="NF007320">
    <property type="entry name" value="PRK09812.1"/>
    <property type="match status" value="1"/>
</dbReference>
<organism evidence="1 2">
    <name type="scientific">Halomonas dongshanensis</name>
    <dbReference type="NCBI Taxonomy" id="2890835"/>
    <lineage>
        <taxon>Bacteria</taxon>
        <taxon>Pseudomonadati</taxon>
        <taxon>Pseudomonadota</taxon>
        <taxon>Gammaproteobacteria</taxon>
        <taxon>Oceanospirillales</taxon>
        <taxon>Halomonadaceae</taxon>
        <taxon>Halomonas</taxon>
    </lineage>
</organism>
<proteinExistence type="predicted"/>
<dbReference type="RefSeq" id="WP_259037515.1">
    <property type="nucleotide sequence ID" value="NZ_JAJISC010000009.1"/>
</dbReference>
<dbReference type="Proteomes" id="UP001165542">
    <property type="component" value="Unassembled WGS sequence"/>
</dbReference>
<evidence type="ECO:0000313" key="1">
    <source>
        <dbReference type="EMBL" id="MCS2611023.1"/>
    </source>
</evidence>
<dbReference type="Pfam" id="PF02452">
    <property type="entry name" value="PemK_toxin"/>
    <property type="match status" value="1"/>
</dbReference>
<dbReference type="PANTHER" id="PTHR33988">
    <property type="entry name" value="ENDORIBONUCLEASE MAZF-RELATED"/>
    <property type="match status" value="1"/>
</dbReference>
<dbReference type="InterPro" id="IPR003477">
    <property type="entry name" value="PemK-like"/>
</dbReference>
<protein>
    <submittedName>
        <fullName evidence="1">Type II toxin-antitoxin system ChpB family toxin</fullName>
    </submittedName>
</protein>
<name>A0ABT2EHE0_9GAMM</name>
<gene>
    <name evidence="1" type="ORF">LLY24_17045</name>
</gene>
<reference evidence="1" key="1">
    <citation type="submission" date="2021-11" db="EMBL/GenBank/DDBJ databases">
        <title>Halomonas sp., isolated from a coastal aquaculture zone in Dongshan Bay.</title>
        <authorList>
            <person name="Lin W."/>
        </authorList>
    </citation>
    <scope>NUCLEOTIDE SEQUENCE</scope>
    <source>
        <strain evidence="1">Yzlin-01</strain>
    </source>
</reference>
<comment type="caution">
    <text evidence="1">The sequence shown here is derived from an EMBL/GenBank/DDBJ whole genome shotgun (WGS) entry which is preliminary data.</text>
</comment>
<dbReference type="InterPro" id="IPR011067">
    <property type="entry name" value="Plasmid_toxin/cell-grow_inhib"/>
</dbReference>
<dbReference type="Gene3D" id="2.30.30.110">
    <property type="match status" value="1"/>
</dbReference>
<accession>A0ABT2EHE0</accession>
<dbReference type="EMBL" id="JAJISC010000009">
    <property type="protein sequence ID" value="MCS2611023.1"/>
    <property type="molecule type" value="Genomic_DNA"/>
</dbReference>